<evidence type="ECO:0000313" key="2">
    <source>
        <dbReference type="EMBL" id="PIP21376.1"/>
    </source>
</evidence>
<organism evidence="2 3">
    <name type="scientific">Candidatus Nealsonbacteria bacterium CG23_combo_of_CG06-09_8_20_14_all_40_13</name>
    <dbReference type="NCBI Taxonomy" id="1974724"/>
    <lineage>
        <taxon>Bacteria</taxon>
        <taxon>Candidatus Nealsoniibacteriota</taxon>
    </lineage>
</organism>
<name>A0A2G9YQ56_9BACT</name>
<dbReference type="Proteomes" id="UP000231567">
    <property type="component" value="Unassembled WGS sequence"/>
</dbReference>
<feature type="region of interest" description="Disordered" evidence="1">
    <location>
        <begin position="1"/>
        <end position="33"/>
    </location>
</feature>
<protein>
    <submittedName>
        <fullName evidence="2">Uncharacterized protein</fullName>
    </submittedName>
</protein>
<reference evidence="2 3" key="1">
    <citation type="submission" date="2017-09" db="EMBL/GenBank/DDBJ databases">
        <title>Depth-based differentiation of microbial function through sediment-hosted aquifers and enrichment of novel symbionts in the deep terrestrial subsurface.</title>
        <authorList>
            <person name="Probst A.J."/>
            <person name="Ladd B."/>
            <person name="Jarett J.K."/>
            <person name="Geller-Mcgrath D.E."/>
            <person name="Sieber C.M."/>
            <person name="Emerson J.B."/>
            <person name="Anantharaman K."/>
            <person name="Thomas B.C."/>
            <person name="Malmstrom R."/>
            <person name="Stieglmeier M."/>
            <person name="Klingl A."/>
            <person name="Woyke T."/>
            <person name="Ryan C.M."/>
            <person name="Banfield J.F."/>
        </authorList>
    </citation>
    <scope>NUCLEOTIDE SEQUENCE [LARGE SCALE GENOMIC DNA]</scope>
    <source>
        <strain evidence="2">CG23_combo_of_CG06-09_8_20_14_all_40_13</strain>
    </source>
</reference>
<proteinExistence type="predicted"/>
<comment type="caution">
    <text evidence="2">The sequence shown here is derived from an EMBL/GenBank/DDBJ whole genome shotgun (WGS) entry which is preliminary data.</text>
</comment>
<dbReference type="AlphaFoldDB" id="A0A2G9YQ56"/>
<evidence type="ECO:0000256" key="1">
    <source>
        <dbReference type="SAM" id="MobiDB-lite"/>
    </source>
</evidence>
<gene>
    <name evidence="2" type="ORF">COX39_03395</name>
</gene>
<accession>A0A2G9YQ56</accession>
<sequence length="119" mass="13812">MSENLQEGQKHSPEEEKDHFAEQQQQELARRREAGELAPYDYEVIYIQYLQQDGEPVTLKDVENHAIVINPDEFETLGFIEFVKANGEIINIDFTDEGFDRSHPLIIFLEELGDKKSSE</sequence>
<feature type="compositionally biased region" description="Basic and acidic residues" evidence="1">
    <location>
        <begin position="8"/>
        <end position="21"/>
    </location>
</feature>
<evidence type="ECO:0000313" key="3">
    <source>
        <dbReference type="Proteomes" id="UP000231567"/>
    </source>
</evidence>
<dbReference type="EMBL" id="PCRM01000044">
    <property type="protein sequence ID" value="PIP21376.1"/>
    <property type="molecule type" value="Genomic_DNA"/>
</dbReference>